<name>A0A1Y5TKS7_9RHOB</name>
<evidence type="ECO:0008006" key="5">
    <source>
        <dbReference type="Google" id="ProtNLM"/>
    </source>
</evidence>
<dbReference type="RefSeq" id="WP_090875474.1">
    <property type="nucleotide sequence ID" value="NZ_FNZV01000023.1"/>
</dbReference>
<feature type="region of interest" description="Disordered" evidence="1">
    <location>
        <begin position="49"/>
        <end position="93"/>
    </location>
</feature>
<evidence type="ECO:0000313" key="4">
    <source>
        <dbReference type="Proteomes" id="UP000193307"/>
    </source>
</evidence>
<dbReference type="SUPFAM" id="SSF52096">
    <property type="entry name" value="ClpP/crotonase"/>
    <property type="match status" value="1"/>
</dbReference>
<dbReference type="OrthoDB" id="5936191at2"/>
<dbReference type="InterPro" id="IPR029045">
    <property type="entry name" value="ClpP/crotonase-like_dom_sf"/>
</dbReference>
<dbReference type="EMBL" id="FWFW01000014">
    <property type="protein sequence ID" value="SLN65892.1"/>
    <property type="molecule type" value="Genomic_DNA"/>
</dbReference>
<dbReference type="Gene3D" id="3.90.226.10">
    <property type="entry name" value="2-enoyl-CoA Hydratase, Chain A, domain 1"/>
    <property type="match status" value="1"/>
</dbReference>
<evidence type="ECO:0000256" key="1">
    <source>
        <dbReference type="SAM" id="MobiDB-lite"/>
    </source>
</evidence>
<keyword evidence="4" id="KW-1185">Reference proteome</keyword>
<feature type="transmembrane region" description="Helical" evidence="2">
    <location>
        <begin position="18"/>
        <end position="39"/>
    </location>
</feature>
<gene>
    <name evidence="3" type="ORF">PAM7971_03475</name>
</gene>
<keyword evidence="2" id="KW-0812">Transmembrane</keyword>
<proteinExistence type="predicted"/>
<accession>A0A1Y5TKS7</accession>
<keyword evidence="2" id="KW-1133">Transmembrane helix</keyword>
<protein>
    <recommendedName>
        <fullName evidence="5">Clp protease</fullName>
    </recommendedName>
</protein>
<evidence type="ECO:0000313" key="3">
    <source>
        <dbReference type="EMBL" id="SLN65892.1"/>
    </source>
</evidence>
<sequence>MSDEIKLPERRRITAKSVIYGVLGVQLVLAVLLMGGDFWRAIPTIGLPSTQPRFDQPVNPGDQTRRYRPADMPLAPAREGSPQRPFTSTSDMPTRLVFGRDGAGLTMTGAISAGDAERFETFLKAEGTDFGTVRLNSPGGSVSDALLIGQRLRQENLDTVLEAGDICLSACPYILASGVARTVDIDAQVGVHQHFFDVNTVLPAFLAVEDIQRGQGAVMAYLNEMGVDPLVMQHALVTPPDEIYVLVQSELSDYRLIFTPDAAVE</sequence>
<evidence type="ECO:0000256" key="2">
    <source>
        <dbReference type="SAM" id="Phobius"/>
    </source>
</evidence>
<dbReference type="AlphaFoldDB" id="A0A1Y5TKS7"/>
<dbReference type="Proteomes" id="UP000193307">
    <property type="component" value="Unassembled WGS sequence"/>
</dbReference>
<dbReference type="STRING" id="658057.SAMN04488032_1235"/>
<keyword evidence="2" id="KW-0472">Membrane</keyword>
<reference evidence="3 4" key="1">
    <citation type="submission" date="2017-03" db="EMBL/GenBank/DDBJ databases">
        <authorList>
            <person name="Afonso C.L."/>
            <person name="Miller P.J."/>
            <person name="Scott M.A."/>
            <person name="Spackman E."/>
            <person name="Goraichik I."/>
            <person name="Dimitrov K.M."/>
            <person name="Suarez D.L."/>
            <person name="Swayne D.E."/>
        </authorList>
    </citation>
    <scope>NUCLEOTIDE SEQUENCE [LARGE SCALE GENOMIC DNA]</scope>
    <source>
        <strain evidence="3 4">CECT 7971</strain>
    </source>
</reference>
<organism evidence="3 4">
    <name type="scientific">Pacificibacter marinus</name>
    <dbReference type="NCBI Taxonomy" id="658057"/>
    <lineage>
        <taxon>Bacteria</taxon>
        <taxon>Pseudomonadati</taxon>
        <taxon>Pseudomonadota</taxon>
        <taxon>Alphaproteobacteria</taxon>
        <taxon>Rhodobacterales</taxon>
        <taxon>Roseobacteraceae</taxon>
        <taxon>Pacificibacter</taxon>
    </lineage>
</organism>